<accession>A0A1J5RE56</accession>
<protein>
    <submittedName>
        <fullName evidence="1">Uncharacterized protein</fullName>
    </submittedName>
</protein>
<organism evidence="1">
    <name type="scientific">mine drainage metagenome</name>
    <dbReference type="NCBI Taxonomy" id="410659"/>
    <lineage>
        <taxon>unclassified sequences</taxon>
        <taxon>metagenomes</taxon>
        <taxon>ecological metagenomes</taxon>
    </lineage>
</organism>
<sequence length="34" mass="3284">MFTVIVIPAGAGTSLADVPALVAGSARTRVAVTA</sequence>
<gene>
    <name evidence="1" type="ORF">GALL_317000</name>
</gene>
<dbReference type="AlphaFoldDB" id="A0A1J5RE56"/>
<reference evidence="1" key="1">
    <citation type="submission" date="2016-10" db="EMBL/GenBank/DDBJ databases">
        <title>Sequence of Gallionella enrichment culture.</title>
        <authorList>
            <person name="Poehlein A."/>
            <person name="Muehling M."/>
            <person name="Daniel R."/>
        </authorList>
    </citation>
    <scope>NUCLEOTIDE SEQUENCE</scope>
</reference>
<evidence type="ECO:0000313" key="1">
    <source>
        <dbReference type="EMBL" id="OIQ86437.1"/>
    </source>
</evidence>
<name>A0A1J5RE56_9ZZZZ</name>
<proteinExistence type="predicted"/>
<dbReference type="EMBL" id="MLJW01000479">
    <property type="protein sequence ID" value="OIQ86437.1"/>
    <property type="molecule type" value="Genomic_DNA"/>
</dbReference>
<comment type="caution">
    <text evidence="1">The sequence shown here is derived from an EMBL/GenBank/DDBJ whole genome shotgun (WGS) entry which is preliminary data.</text>
</comment>